<feature type="transmembrane region" description="Helical" evidence="8">
    <location>
        <begin position="188"/>
        <end position="213"/>
    </location>
</feature>
<proteinExistence type="inferred from homology"/>
<dbReference type="Gene3D" id="1.10.1760.20">
    <property type="match status" value="1"/>
</dbReference>
<protein>
    <submittedName>
        <fullName evidence="9">ECF transporter S component</fullName>
    </submittedName>
</protein>
<keyword evidence="7 8" id="KW-0472">Membrane</keyword>
<dbReference type="PANTHER" id="PTHR38438">
    <property type="entry name" value="RIBOFLAVIN TRANSPORTER RIBU"/>
    <property type="match status" value="1"/>
</dbReference>
<organism evidence="9 10">
    <name type="scientific">Furfurilactobacillus rossiae</name>
    <dbReference type="NCBI Taxonomy" id="231049"/>
    <lineage>
        <taxon>Bacteria</taxon>
        <taxon>Bacillati</taxon>
        <taxon>Bacillota</taxon>
        <taxon>Bacilli</taxon>
        <taxon>Lactobacillales</taxon>
        <taxon>Lactobacillaceae</taxon>
        <taxon>Furfurilactobacillus</taxon>
    </lineage>
</organism>
<feature type="transmembrane region" description="Helical" evidence="8">
    <location>
        <begin position="77"/>
        <end position="106"/>
    </location>
</feature>
<evidence type="ECO:0000256" key="8">
    <source>
        <dbReference type="SAM" id="Phobius"/>
    </source>
</evidence>
<evidence type="ECO:0000256" key="5">
    <source>
        <dbReference type="ARBA" id="ARBA00022692"/>
    </source>
</evidence>
<accession>A0A7C9N110</accession>
<dbReference type="AlphaFoldDB" id="A0A7C9N110"/>
<dbReference type="PANTHER" id="PTHR38438:SF1">
    <property type="entry name" value="RIBOFLAVIN TRANSPORTER RIBU"/>
    <property type="match status" value="1"/>
</dbReference>
<dbReference type="InterPro" id="IPR024529">
    <property type="entry name" value="ECF_trnsprt_substrate-spec"/>
</dbReference>
<sequence length="229" mass="25480">MRLFYCHAKEDDPSKMVLKVKTVIVPSRVLKEEFQMGSTALRRMISVAVLGAVAAVIMFLEFPILPGATFMKLDLSLLIILLGTVIYGLGDGALIALIAVVLHLLLKGINPFSLIGDTIDFVANMAYVIPIYWLLTRSNRKTSFKLSVGISLSTVLLTIIMALLNAFLMFPLYMKVGGLPQSTNIPALIWTVVVPFNLIKGVIIGIAFWIVYWRMAPWLSRQRRAINNK</sequence>
<gene>
    <name evidence="9" type="ORF">GB992_03720</name>
</gene>
<keyword evidence="6 8" id="KW-1133">Transmembrane helix</keyword>
<dbReference type="GO" id="GO:0005886">
    <property type="term" value="C:plasma membrane"/>
    <property type="evidence" value="ECO:0007669"/>
    <property type="project" value="UniProtKB-SubCell"/>
</dbReference>
<feature type="transmembrane region" description="Helical" evidence="8">
    <location>
        <begin position="112"/>
        <end position="134"/>
    </location>
</feature>
<dbReference type="Pfam" id="PF12822">
    <property type="entry name" value="ECF_trnsprt"/>
    <property type="match status" value="1"/>
</dbReference>
<evidence type="ECO:0000256" key="6">
    <source>
        <dbReference type="ARBA" id="ARBA00022989"/>
    </source>
</evidence>
<reference evidence="9 10" key="1">
    <citation type="journal article" date="2019" name="Appl. Environ. Microbiol.">
        <title>Genetic determinants of hydroxycinnamic acid metabolism in heterofermentative lactobacilli.</title>
        <authorList>
            <person name="Gaur G."/>
            <person name="Oh J.H."/>
            <person name="Filannino P."/>
            <person name="Gobbetti M."/>
            <person name="van Pijkeren J.P."/>
            <person name="Ganzle M.G."/>
        </authorList>
    </citation>
    <scope>NUCLEOTIDE SEQUENCE [LARGE SCALE GENOMIC DNA]</scope>
    <source>
        <strain evidence="9 10">FUA3583</strain>
    </source>
</reference>
<evidence type="ECO:0000256" key="4">
    <source>
        <dbReference type="ARBA" id="ARBA00022475"/>
    </source>
</evidence>
<keyword evidence="4" id="KW-1003">Cell membrane</keyword>
<keyword evidence="5 8" id="KW-0812">Transmembrane</keyword>
<evidence type="ECO:0000256" key="3">
    <source>
        <dbReference type="ARBA" id="ARBA00022448"/>
    </source>
</evidence>
<comment type="caution">
    <text evidence="9">The sequence shown here is derived from an EMBL/GenBank/DDBJ whole genome shotgun (WGS) entry which is preliminary data.</text>
</comment>
<feature type="transmembrane region" description="Helical" evidence="8">
    <location>
        <begin position="44"/>
        <end position="65"/>
    </location>
</feature>
<dbReference type="InterPro" id="IPR025720">
    <property type="entry name" value="RibU"/>
</dbReference>
<evidence type="ECO:0000256" key="2">
    <source>
        <dbReference type="ARBA" id="ARBA00005540"/>
    </source>
</evidence>
<dbReference type="GO" id="GO:0032217">
    <property type="term" value="F:riboflavin transmembrane transporter activity"/>
    <property type="evidence" value="ECO:0007669"/>
    <property type="project" value="InterPro"/>
</dbReference>
<comment type="subcellular location">
    <subcellularLocation>
        <location evidence="1">Cell membrane</location>
        <topology evidence="1">Multi-pass membrane protein</topology>
    </subcellularLocation>
</comment>
<evidence type="ECO:0000313" key="9">
    <source>
        <dbReference type="EMBL" id="MYV04989.1"/>
    </source>
</evidence>
<dbReference type="Proteomes" id="UP000480570">
    <property type="component" value="Unassembled WGS sequence"/>
</dbReference>
<dbReference type="EMBL" id="WEZT01000005">
    <property type="protein sequence ID" value="MYV04989.1"/>
    <property type="molecule type" value="Genomic_DNA"/>
</dbReference>
<evidence type="ECO:0000313" key="10">
    <source>
        <dbReference type="Proteomes" id="UP000480570"/>
    </source>
</evidence>
<evidence type="ECO:0000256" key="1">
    <source>
        <dbReference type="ARBA" id="ARBA00004651"/>
    </source>
</evidence>
<keyword evidence="3" id="KW-0813">Transport</keyword>
<feature type="transmembrane region" description="Helical" evidence="8">
    <location>
        <begin position="146"/>
        <end position="168"/>
    </location>
</feature>
<evidence type="ECO:0000256" key="7">
    <source>
        <dbReference type="ARBA" id="ARBA00023136"/>
    </source>
</evidence>
<comment type="similarity">
    <text evidence="2">Belongs to the prokaryotic riboflavin transporter (P-RFT) (TC 2.A.87) family.</text>
</comment>
<name>A0A7C9N110_9LACO</name>